<evidence type="ECO:0000313" key="3">
    <source>
        <dbReference type="Proteomes" id="UP001162480"/>
    </source>
</evidence>
<gene>
    <name evidence="2" type="ORF">OCTVUL_1B023918</name>
</gene>
<organism evidence="2 3">
    <name type="scientific">Octopus vulgaris</name>
    <name type="common">Common octopus</name>
    <dbReference type="NCBI Taxonomy" id="6645"/>
    <lineage>
        <taxon>Eukaryota</taxon>
        <taxon>Metazoa</taxon>
        <taxon>Spiralia</taxon>
        <taxon>Lophotrochozoa</taxon>
        <taxon>Mollusca</taxon>
        <taxon>Cephalopoda</taxon>
        <taxon>Coleoidea</taxon>
        <taxon>Octopodiformes</taxon>
        <taxon>Octopoda</taxon>
        <taxon>Incirrata</taxon>
        <taxon>Octopodidae</taxon>
        <taxon>Octopus</taxon>
    </lineage>
</organism>
<evidence type="ECO:0000313" key="2">
    <source>
        <dbReference type="EMBL" id="CAI9726942.1"/>
    </source>
</evidence>
<protein>
    <submittedName>
        <fullName evidence="2">Uncharacterized protein</fullName>
    </submittedName>
</protein>
<accession>A0AA36B4S4</accession>
<feature type="region of interest" description="Disordered" evidence="1">
    <location>
        <begin position="1"/>
        <end position="26"/>
    </location>
</feature>
<name>A0AA36B4S4_OCTVU</name>
<dbReference type="AlphaFoldDB" id="A0AA36B4S4"/>
<dbReference type="Proteomes" id="UP001162480">
    <property type="component" value="Chromosome 8"/>
</dbReference>
<reference evidence="2" key="1">
    <citation type="submission" date="2023-08" db="EMBL/GenBank/DDBJ databases">
        <authorList>
            <person name="Alioto T."/>
            <person name="Alioto T."/>
            <person name="Gomez Garrido J."/>
        </authorList>
    </citation>
    <scope>NUCLEOTIDE SEQUENCE</scope>
</reference>
<sequence length="107" mass="12435">METVVDTTLMEINEESSSTNSNEDEEDDFFSNITRFLESRIHRSLKPKAQNLVKTWLEAVSKEVLIEVAFWGEKVLIDMFFKYDTAISPRAIVERPFSMSKDILRAK</sequence>
<keyword evidence="3" id="KW-1185">Reference proteome</keyword>
<dbReference type="EMBL" id="OX597821">
    <property type="protein sequence ID" value="CAI9726942.1"/>
    <property type="molecule type" value="Genomic_DNA"/>
</dbReference>
<proteinExistence type="predicted"/>
<evidence type="ECO:0000256" key="1">
    <source>
        <dbReference type="SAM" id="MobiDB-lite"/>
    </source>
</evidence>